<accession>A0A1A9ZRS7</accession>
<proteinExistence type="predicted"/>
<sequence length="184" mass="21083">MTVAMRCQTTYYYHHQQMLGNETQNRLHESNANKYGEALAKERSIQISQHTPTQSNKIAIHTELAQEMKGIHNIEKVTTTRLSLSNGLSSLFRNFCNIFLLTNHIPICESIKNVQSLHTLHMYSHTDMRVGVMMMMMMMMMVTAGWQRESLGFLSLAYIYMVTGSNVNISVGEEKKKEQMSAID</sequence>
<evidence type="ECO:0000313" key="2">
    <source>
        <dbReference type="EnsemblMetazoa" id="GPAI023026-PA"/>
    </source>
</evidence>
<evidence type="ECO:0000256" key="1">
    <source>
        <dbReference type="SAM" id="Phobius"/>
    </source>
</evidence>
<evidence type="ECO:0000313" key="3">
    <source>
        <dbReference type="Proteomes" id="UP000092445"/>
    </source>
</evidence>
<dbReference type="Proteomes" id="UP000092445">
    <property type="component" value="Unassembled WGS sequence"/>
</dbReference>
<dbReference type="EnsemblMetazoa" id="GPAI023026-RA">
    <property type="protein sequence ID" value="GPAI023026-PA"/>
    <property type="gene ID" value="GPAI023026"/>
</dbReference>
<keyword evidence="3" id="KW-1185">Reference proteome</keyword>
<feature type="transmembrane region" description="Helical" evidence="1">
    <location>
        <begin position="153"/>
        <end position="171"/>
    </location>
</feature>
<name>A0A1A9ZRS7_GLOPL</name>
<keyword evidence="1" id="KW-0812">Transmembrane</keyword>
<reference evidence="3" key="1">
    <citation type="submission" date="2014-03" db="EMBL/GenBank/DDBJ databases">
        <authorList>
            <person name="Aksoy S."/>
            <person name="Warren W."/>
            <person name="Wilson R.K."/>
        </authorList>
    </citation>
    <scope>NUCLEOTIDE SEQUENCE [LARGE SCALE GENOMIC DNA]</scope>
    <source>
        <strain evidence="3">IAEA</strain>
    </source>
</reference>
<keyword evidence="1" id="KW-1133">Transmembrane helix</keyword>
<organism evidence="2 3">
    <name type="scientific">Glossina pallidipes</name>
    <name type="common">Tsetse fly</name>
    <dbReference type="NCBI Taxonomy" id="7398"/>
    <lineage>
        <taxon>Eukaryota</taxon>
        <taxon>Metazoa</taxon>
        <taxon>Ecdysozoa</taxon>
        <taxon>Arthropoda</taxon>
        <taxon>Hexapoda</taxon>
        <taxon>Insecta</taxon>
        <taxon>Pterygota</taxon>
        <taxon>Neoptera</taxon>
        <taxon>Endopterygota</taxon>
        <taxon>Diptera</taxon>
        <taxon>Brachycera</taxon>
        <taxon>Muscomorpha</taxon>
        <taxon>Hippoboscoidea</taxon>
        <taxon>Glossinidae</taxon>
        <taxon>Glossina</taxon>
    </lineage>
</organism>
<keyword evidence="1" id="KW-0472">Membrane</keyword>
<reference evidence="2" key="2">
    <citation type="submission" date="2020-05" db="UniProtKB">
        <authorList>
            <consortium name="EnsemblMetazoa"/>
        </authorList>
    </citation>
    <scope>IDENTIFICATION</scope>
    <source>
        <strain evidence="2">IAEA</strain>
    </source>
</reference>
<feature type="transmembrane region" description="Helical" evidence="1">
    <location>
        <begin position="130"/>
        <end position="147"/>
    </location>
</feature>
<dbReference type="VEuPathDB" id="VectorBase:GPAI023026"/>
<dbReference type="AlphaFoldDB" id="A0A1A9ZRS7"/>
<protein>
    <submittedName>
        <fullName evidence="2">Uncharacterized protein</fullName>
    </submittedName>
</protein>